<proteinExistence type="inferred from homology"/>
<feature type="transmembrane region" description="Helical" evidence="8">
    <location>
        <begin position="375"/>
        <end position="398"/>
    </location>
</feature>
<feature type="transmembrane region" description="Helical" evidence="8">
    <location>
        <begin position="300"/>
        <end position="327"/>
    </location>
</feature>
<dbReference type="GO" id="GO:0005886">
    <property type="term" value="C:plasma membrane"/>
    <property type="evidence" value="ECO:0007669"/>
    <property type="project" value="UniProtKB-SubCell"/>
</dbReference>
<comment type="subcellular location">
    <subcellularLocation>
        <location evidence="1">Cell inner membrane</location>
        <topology evidence="1">Multi-pass membrane protein</topology>
    </subcellularLocation>
</comment>
<dbReference type="NCBIfam" id="TIGR00155">
    <property type="entry name" value="pqiA_fam"/>
    <property type="match status" value="1"/>
</dbReference>
<dbReference type="InterPro" id="IPR005219">
    <property type="entry name" value="PqiA-like_proteobact"/>
</dbReference>
<feature type="transmembrane region" description="Helical" evidence="8">
    <location>
        <begin position="47"/>
        <end position="74"/>
    </location>
</feature>
<organism evidence="9 10">
    <name type="scientific">Aliidiomarina taiwanensis</name>
    <dbReference type="NCBI Taxonomy" id="946228"/>
    <lineage>
        <taxon>Bacteria</taxon>
        <taxon>Pseudomonadati</taxon>
        <taxon>Pseudomonadota</taxon>
        <taxon>Gammaproteobacteria</taxon>
        <taxon>Alteromonadales</taxon>
        <taxon>Idiomarinaceae</taxon>
        <taxon>Aliidiomarina</taxon>
    </lineage>
</organism>
<evidence type="ECO:0000256" key="3">
    <source>
        <dbReference type="ARBA" id="ARBA00022475"/>
    </source>
</evidence>
<evidence type="ECO:0000313" key="10">
    <source>
        <dbReference type="Proteomes" id="UP000286976"/>
    </source>
</evidence>
<feature type="transmembrane region" description="Helical" evidence="8">
    <location>
        <begin position="255"/>
        <end position="280"/>
    </location>
</feature>
<dbReference type="PANTHER" id="PTHR30462">
    <property type="entry name" value="INTERMEMBRANE TRANSPORT PROTEIN PQIB-RELATED"/>
    <property type="match status" value="1"/>
</dbReference>
<evidence type="ECO:0000256" key="5">
    <source>
        <dbReference type="ARBA" id="ARBA00022692"/>
    </source>
</evidence>
<keyword evidence="5 8" id="KW-0812">Transmembrane</keyword>
<evidence type="ECO:0000256" key="1">
    <source>
        <dbReference type="ARBA" id="ARBA00004429"/>
    </source>
</evidence>
<keyword evidence="6 8" id="KW-1133">Transmembrane helix</keyword>
<gene>
    <name evidence="9" type="ORF">CWE15_11185</name>
</gene>
<comment type="caution">
    <text evidence="9">The sequence shown here is derived from an EMBL/GenBank/DDBJ whole genome shotgun (WGS) entry which is preliminary data.</text>
</comment>
<feature type="transmembrane region" description="Helical" evidence="8">
    <location>
        <begin position="348"/>
        <end position="369"/>
    </location>
</feature>
<comment type="similarity">
    <text evidence="2">Belongs to the PqiA family.</text>
</comment>
<dbReference type="InterPro" id="IPR007498">
    <property type="entry name" value="PqiA-like"/>
</dbReference>
<protein>
    <submittedName>
        <fullName evidence="9">Paraquat-inducible protein A</fullName>
    </submittedName>
</protein>
<keyword evidence="3" id="KW-1003">Cell membrane</keyword>
<name>A0A432WVP5_9GAMM</name>
<dbReference type="EMBL" id="PIPQ01000011">
    <property type="protein sequence ID" value="RUO37842.1"/>
    <property type="molecule type" value="Genomic_DNA"/>
</dbReference>
<reference evidence="9 10" key="1">
    <citation type="journal article" date="2011" name="Front. Microbiol.">
        <title>Genomic signatures of strain selection and enhancement in Bacillus atrophaeus var. globigii, a historical biowarfare simulant.</title>
        <authorList>
            <person name="Gibbons H.S."/>
            <person name="Broomall S.M."/>
            <person name="McNew L.A."/>
            <person name="Daligault H."/>
            <person name="Chapman C."/>
            <person name="Bruce D."/>
            <person name="Karavis M."/>
            <person name="Krepps M."/>
            <person name="McGregor P.A."/>
            <person name="Hong C."/>
            <person name="Park K.H."/>
            <person name="Akmal A."/>
            <person name="Feldman A."/>
            <person name="Lin J.S."/>
            <person name="Chang W.E."/>
            <person name="Higgs B.W."/>
            <person name="Demirev P."/>
            <person name="Lindquist J."/>
            <person name="Liem A."/>
            <person name="Fochler E."/>
            <person name="Read T.D."/>
            <person name="Tapia R."/>
            <person name="Johnson S."/>
            <person name="Bishop-Lilly K.A."/>
            <person name="Detter C."/>
            <person name="Han C."/>
            <person name="Sozhamannan S."/>
            <person name="Rosenzweig C.N."/>
            <person name="Skowronski E.W."/>
        </authorList>
    </citation>
    <scope>NUCLEOTIDE SEQUENCE [LARGE SCALE GENOMIC DNA]</scope>
    <source>
        <strain evidence="9 10">AIT1</strain>
    </source>
</reference>
<dbReference type="InterPro" id="IPR051800">
    <property type="entry name" value="PqiA-PqiB_transport"/>
</dbReference>
<keyword evidence="7 8" id="KW-0472">Membrane</keyword>
<accession>A0A432WVP5</accession>
<dbReference type="PANTHER" id="PTHR30462:SF3">
    <property type="entry name" value="INTERMEMBRANE TRANSPORT PROTEIN PQIA"/>
    <property type="match status" value="1"/>
</dbReference>
<evidence type="ECO:0000256" key="6">
    <source>
        <dbReference type="ARBA" id="ARBA00022989"/>
    </source>
</evidence>
<dbReference type="Proteomes" id="UP000286976">
    <property type="component" value="Unassembled WGS sequence"/>
</dbReference>
<keyword evidence="10" id="KW-1185">Reference proteome</keyword>
<evidence type="ECO:0000313" key="9">
    <source>
        <dbReference type="EMBL" id="RUO37842.1"/>
    </source>
</evidence>
<dbReference type="RefSeq" id="WP_126758165.1">
    <property type="nucleotide sequence ID" value="NZ_PIPQ01000011.1"/>
</dbReference>
<sequence length="425" mass="47038">MSSRRWRACPECDWVSALPVLKAGESAHCPRCERVLVHRHHAPAQKVLAYALSAFIMLLLTLPFPLMSFSMAGIFQEIVLVDAAQAMFNNDWPILGLLIALTIVILPGIFLLAVLYLYGAVARRKTWPGVRLLARMLSRLKPWLMTDVFLLGVLISIGKLMNMAHVNLGLSFIAFCLYVLFLVRTVSLVDADWLWFALCHEQQPPPQAHTGATAASQGIIGCPVCGLLNEQQNHHCLRCEAHLGFHSNFRLQATWAFLLASVVLYIPANLYPMMTTVTIGGTIYSTILGGVIQLVDTGSYVLAVIIFTASFVVPIAKILVLSYLCLLAARPRPMATKRRMRLYRITEIIGRWSMIDLFVVSITVALMQAGVIMSIYPGAAAAAFAAVVILTMIAAMVFDPRLLWASADSTYEPLNEQERQPHYGL</sequence>
<feature type="transmembrane region" description="Helical" evidence="8">
    <location>
        <begin position="94"/>
        <end position="119"/>
    </location>
</feature>
<keyword evidence="4" id="KW-0997">Cell inner membrane</keyword>
<feature type="transmembrane region" description="Helical" evidence="8">
    <location>
        <begin position="164"/>
        <end position="183"/>
    </location>
</feature>
<dbReference type="AlphaFoldDB" id="A0A432WVP5"/>
<evidence type="ECO:0000256" key="8">
    <source>
        <dbReference type="SAM" id="Phobius"/>
    </source>
</evidence>
<evidence type="ECO:0000256" key="2">
    <source>
        <dbReference type="ARBA" id="ARBA00007555"/>
    </source>
</evidence>
<dbReference type="OrthoDB" id="9800207at2"/>
<dbReference type="Pfam" id="PF04403">
    <property type="entry name" value="PqiA"/>
    <property type="match status" value="2"/>
</dbReference>
<evidence type="ECO:0000256" key="4">
    <source>
        <dbReference type="ARBA" id="ARBA00022519"/>
    </source>
</evidence>
<evidence type="ECO:0000256" key="7">
    <source>
        <dbReference type="ARBA" id="ARBA00023136"/>
    </source>
</evidence>